<feature type="chain" id="PRO_5045707177" evidence="1">
    <location>
        <begin position="23"/>
        <end position="242"/>
    </location>
</feature>
<keyword evidence="4" id="KW-1185">Reference proteome</keyword>
<reference evidence="4" key="1">
    <citation type="journal article" date="2019" name="Int. J. Syst. Evol. Microbiol.">
        <title>The Global Catalogue of Microorganisms (GCM) 10K type strain sequencing project: providing services to taxonomists for standard genome sequencing and annotation.</title>
        <authorList>
            <consortium name="The Broad Institute Genomics Platform"/>
            <consortium name="The Broad Institute Genome Sequencing Center for Infectious Disease"/>
            <person name="Wu L."/>
            <person name="Ma J."/>
        </authorList>
    </citation>
    <scope>NUCLEOTIDE SEQUENCE [LARGE SCALE GENOMIC DNA]</scope>
    <source>
        <strain evidence="4">JCM 17214</strain>
    </source>
</reference>
<protein>
    <submittedName>
        <fullName evidence="3">Head GIN domain-containing protein</fullName>
    </submittedName>
</protein>
<evidence type="ECO:0000313" key="3">
    <source>
        <dbReference type="EMBL" id="GAA3952847.1"/>
    </source>
</evidence>
<keyword evidence="1" id="KW-0732">Signal</keyword>
<sequence length="242" mass="24886">MKTLLPSALVALSLLLTSCDHNDICPDRISGSGPTVAESRSLPAFSGVDLAVNGTVYLTQGPTASIRVEAQRNVLEVLQTTVGNEKLTISFGRVQVRRHEPIRVYVTTPGLTSAGVSGSGELLGREGWQVQDLALSVSGSGAVRFDQLTARSLDTSISGSGSVGLGGEAQGHTVQISGSGQLNSYALRLQTADVSISGSGSGYLTAAQALRATISGSGKVYYKGHPGVTVRISGSGRVVDSN</sequence>
<name>A0ABP7NRT7_9BACT</name>
<dbReference type="Pfam" id="PF10988">
    <property type="entry name" value="DUF2807"/>
    <property type="match status" value="1"/>
</dbReference>
<proteinExistence type="predicted"/>
<dbReference type="EMBL" id="BAABDH010000111">
    <property type="protein sequence ID" value="GAA3952847.1"/>
    <property type="molecule type" value="Genomic_DNA"/>
</dbReference>
<dbReference type="PANTHER" id="PTHR39200">
    <property type="entry name" value="HYPOTHETICAL EXPORTED PROTEIN"/>
    <property type="match status" value="1"/>
</dbReference>
<gene>
    <name evidence="3" type="ORF">GCM10022406_38240</name>
</gene>
<evidence type="ECO:0000313" key="4">
    <source>
        <dbReference type="Proteomes" id="UP001499909"/>
    </source>
</evidence>
<dbReference type="Proteomes" id="UP001499909">
    <property type="component" value="Unassembled WGS sequence"/>
</dbReference>
<accession>A0ABP7NRT7</accession>
<evidence type="ECO:0000256" key="1">
    <source>
        <dbReference type="SAM" id="SignalP"/>
    </source>
</evidence>
<dbReference type="InterPro" id="IPR021255">
    <property type="entry name" value="DUF2807"/>
</dbReference>
<feature type="domain" description="Putative auto-transporter adhesin head GIN" evidence="2">
    <location>
        <begin position="44"/>
        <end position="226"/>
    </location>
</feature>
<comment type="caution">
    <text evidence="3">The sequence shown here is derived from an EMBL/GenBank/DDBJ whole genome shotgun (WGS) entry which is preliminary data.</text>
</comment>
<dbReference type="PANTHER" id="PTHR39200:SF1">
    <property type="entry name" value="AUTO-TRANSPORTER ADHESIN HEAD GIN DOMAIN-CONTAINING PROTEIN-RELATED"/>
    <property type="match status" value="1"/>
</dbReference>
<dbReference type="RefSeq" id="WP_345117462.1">
    <property type="nucleotide sequence ID" value="NZ_BAABDH010000111.1"/>
</dbReference>
<organism evidence="3 4">
    <name type="scientific">Hymenobacter algoricola</name>
    <dbReference type="NCBI Taxonomy" id="486267"/>
    <lineage>
        <taxon>Bacteria</taxon>
        <taxon>Pseudomonadati</taxon>
        <taxon>Bacteroidota</taxon>
        <taxon>Cytophagia</taxon>
        <taxon>Cytophagales</taxon>
        <taxon>Hymenobacteraceae</taxon>
        <taxon>Hymenobacter</taxon>
    </lineage>
</organism>
<dbReference type="Gene3D" id="2.160.20.120">
    <property type="match status" value="1"/>
</dbReference>
<dbReference type="PROSITE" id="PS51257">
    <property type="entry name" value="PROKAR_LIPOPROTEIN"/>
    <property type="match status" value="1"/>
</dbReference>
<feature type="signal peptide" evidence="1">
    <location>
        <begin position="1"/>
        <end position="22"/>
    </location>
</feature>
<evidence type="ECO:0000259" key="2">
    <source>
        <dbReference type="Pfam" id="PF10988"/>
    </source>
</evidence>